<organism evidence="2 3">
    <name type="scientific">Madurella fahalii</name>
    <dbReference type="NCBI Taxonomy" id="1157608"/>
    <lineage>
        <taxon>Eukaryota</taxon>
        <taxon>Fungi</taxon>
        <taxon>Dikarya</taxon>
        <taxon>Ascomycota</taxon>
        <taxon>Pezizomycotina</taxon>
        <taxon>Sordariomycetes</taxon>
        <taxon>Sordariomycetidae</taxon>
        <taxon>Sordariales</taxon>
        <taxon>Sordariales incertae sedis</taxon>
        <taxon>Madurella</taxon>
    </lineage>
</organism>
<feature type="region of interest" description="Disordered" evidence="1">
    <location>
        <begin position="1"/>
        <end position="74"/>
    </location>
</feature>
<evidence type="ECO:0000313" key="3">
    <source>
        <dbReference type="Proteomes" id="UP001628179"/>
    </source>
</evidence>
<name>A0ABQ0G196_9PEZI</name>
<dbReference type="Proteomes" id="UP001628179">
    <property type="component" value="Unassembled WGS sequence"/>
</dbReference>
<sequence>MADSGDKGNPSGFDGQDPAGDASGSDVQDAQFAVSGKASDIGIVISSGEAAKRRRKKGNRDDKGSMDQDGKEKK</sequence>
<accession>A0ABQ0G196</accession>
<reference evidence="2 3" key="1">
    <citation type="submission" date="2024-09" db="EMBL/GenBank/DDBJ databases">
        <title>Itraconazole resistance in Madurella fahalii resulting from another homologue of gene encoding cytochrome P450 14-alpha sterol demethylase (CYP51).</title>
        <authorList>
            <person name="Yoshioka I."/>
            <person name="Fahal A.H."/>
            <person name="Kaneko S."/>
            <person name="Yaguchi T."/>
        </authorList>
    </citation>
    <scope>NUCLEOTIDE SEQUENCE [LARGE SCALE GENOMIC DNA]</scope>
    <source>
        <strain evidence="2 3">IFM 68171</strain>
    </source>
</reference>
<keyword evidence="3" id="KW-1185">Reference proteome</keyword>
<protein>
    <submittedName>
        <fullName evidence="2">Uncharacterized protein</fullName>
    </submittedName>
</protein>
<dbReference type="EMBL" id="BAAFSV010000001">
    <property type="protein sequence ID" value="GAB1311531.1"/>
    <property type="molecule type" value="Genomic_DNA"/>
</dbReference>
<feature type="compositionally biased region" description="Basic and acidic residues" evidence="1">
    <location>
        <begin position="59"/>
        <end position="74"/>
    </location>
</feature>
<proteinExistence type="predicted"/>
<dbReference type="GeneID" id="98172486"/>
<evidence type="ECO:0000313" key="2">
    <source>
        <dbReference type="EMBL" id="GAB1311531.1"/>
    </source>
</evidence>
<comment type="caution">
    <text evidence="2">The sequence shown here is derived from an EMBL/GenBank/DDBJ whole genome shotgun (WGS) entry which is preliminary data.</text>
</comment>
<gene>
    <name evidence="2" type="ORF">MFIFM68171_01741</name>
</gene>
<dbReference type="RefSeq" id="XP_070913264.1">
    <property type="nucleotide sequence ID" value="XM_071057163.1"/>
</dbReference>
<evidence type="ECO:0000256" key="1">
    <source>
        <dbReference type="SAM" id="MobiDB-lite"/>
    </source>
</evidence>